<dbReference type="SUPFAM" id="SSF51735">
    <property type="entry name" value="NAD(P)-binding Rossmann-fold domains"/>
    <property type="match status" value="1"/>
</dbReference>
<gene>
    <name evidence="2" type="ORF">DSOL_2019</name>
</gene>
<dbReference type="Proteomes" id="UP000186102">
    <property type="component" value="Unassembled WGS sequence"/>
</dbReference>
<dbReference type="AlphaFoldDB" id="A0A1Q8QXV0"/>
<dbReference type="RefSeq" id="WP_075364668.1">
    <property type="nucleotide sequence ID" value="NZ_MLBF01000011.1"/>
</dbReference>
<dbReference type="STRING" id="1888891.DSOL_2019"/>
<sequence>MKRVVINGPTGAIGIALINKCIEEKIEVLAICRKGSNRIARIPMSEYIRVVECSLSDLATYSNNSQYDVFYHFAWEGTFGDPRNDMYLQNKNVQYTLDAVQLAKKLGCHTFIGAGSQAEYGRVEGTLTPLTPVFPENGYGIAKLCAGQMSRF</sequence>
<comment type="caution">
    <text evidence="2">The sequence shown here is derived from an EMBL/GenBank/DDBJ whole genome shotgun (WGS) entry which is preliminary data.</text>
</comment>
<evidence type="ECO:0000259" key="1">
    <source>
        <dbReference type="Pfam" id="PF01370"/>
    </source>
</evidence>
<protein>
    <submittedName>
        <fullName evidence="2">UDP-glucose 4-epimerase</fullName>
    </submittedName>
</protein>
<reference evidence="2 3" key="1">
    <citation type="submission" date="2016-09" db="EMBL/GenBank/DDBJ databases">
        <title>Complete genome of Desulfosporosinus sp. OL.</title>
        <authorList>
            <person name="Mardanov A."/>
            <person name="Beletsky A."/>
            <person name="Panova A."/>
            <person name="Karnachuk O."/>
            <person name="Ravin N."/>
        </authorList>
    </citation>
    <scope>NUCLEOTIDE SEQUENCE [LARGE SCALE GENOMIC DNA]</scope>
    <source>
        <strain evidence="2 3">OL</strain>
    </source>
</reference>
<dbReference type="InterPro" id="IPR001509">
    <property type="entry name" value="Epimerase_deHydtase"/>
</dbReference>
<evidence type="ECO:0000313" key="2">
    <source>
        <dbReference type="EMBL" id="OLN32146.1"/>
    </source>
</evidence>
<dbReference type="Pfam" id="PF01370">
    <property type="entry name" value="Epimerase"/>
    <property type="match status" value="1"/>
</dbReference>
<evidence type="ECO:0000313" key="3">
    <source>
        <dbReference type="Proteomes" id="UP000186102"/>
    </source>
</evidence>
<organism evidence="2 3">
    <name type="scientific">Desulfosporosinus metallidurans</name>
    <dbReference type="NCBI Taxonomy" id="1888891"/>
    <lineage>
        <taxon>Bacteria</taxon>
        <taxon>Bacillati</taxon>
        <taxon>Bacillota</taxon>
        <taxon>Clostridia</taxon>
        <taxon>Eubacteriales</taxon>
        <taxon>Desulfitobacteriaceae</taxon>
        <taxon>Desulfosporosinus</taxon>
    </lineage>
</organism>
<dbReference type="InterPro" id="IPR036291">
    <property type="entry name" value="NAD(P)-bd_dom_sf"/>
</dbReference>
<keyword evidence="3" id="KW-1185">Reference proteome</keyword>
<feature type="domain" description="NAD-dependent epimerase/dehydratase" evidence="1">
    <location>
        <begin position="4"/>
        <end position="149"/>
    </location>
</feature>
<accession>A0A1Q8QXV0</accession>
<dbReference type="EMBL" id="MLBF01000011">
    <property type="protein sequence ID" value="OLN32146.1"/>
    <property type="molecule type" value="Genomic_DNA"/>
</dbReference>
<proteinExistence type="predicted"/>
<dbReference type="OrthoDB" id="9779041at2"/>
<dbReference type="Gene3D" id="3.40.50.720">
    <property type="entry name" value="NAD(P)-binding Rossmann-like Domain"/>
    <property type="match status" value="1"/>
</dbReference>
<name>A0A1Q8QXV0_9FIRM</name>